<organism evidence="1 2">
    <name type="scientific">Dermacentor silvarum</name>
    <name type="common">Tick</name>
    <dbReference type="NCBI Taxonomy" id="543639"/>
    <lineage>
        <taxon>Eukaryota</taxon>
        <taxon>Metazoa</taxon>
        <taxon>Ecdysozoa</taxon>
        <taxon>Arthropoda</taxon>
        <taxon>Chelicerata</taxon>
        <taxon>Arachnida</taxon>
        <taxon>Acari</taxon>
        <taxon>Parasitiformes</taxon>
        <taxon>Ixodida</taxon>
        <taxon>Ixodoidea</taxon>
        <taxon>Ixodidae</taxon>
        <taxon>Rhipicephalinae</taxon>
        <taxon>Dermacentor</taxon>
    </lineage>
</organism>
<proteinExistence type="predicted"/>
<name>A0ACB8E2T2_DERSI</name>
<sequence length="143" mass="15553">MSCIRLVPPPPFLPVPGRPPVPWPQWHRMFENFLLASGASDFKPERRKALLIHSLGVEGQRVFSSLLLTSDAAQSAIQRLRLNNSTRSLASYAYATSSSASCVGGPCVSTSGPTTQEQKAPRSIPRLHVACVLGAVSENFEYM</sequence>
<dbReference type="Proteomes" id="UP000821865">
    <property type="component" value="Chromosome 1"/>
</dbReference>
<keyword evidence="2" id="KW-1185">Reference proteome</keyword>
<protein>
    <submittedName>
        <fullName evidence="1">Uncharacterized protein</fullName>
    </submittedName>
</protein>
<comment type="caution">
    <text evidence="1">The sequence shown here is derived from an EMBL/GenBank/DDBJ whole genome shotgun (WGS) entry which is preliminary data.</text>
</comment>
<dbReference type="EMBL" id="CM023470">
    <property type="protein sequence ID" value="KAH7980846.1"/>
    <property type="molecule type" value="Genomic_DNA"/>
</dbReference>
<accession>A0ACB8E2T2</accession>
<evidence type="ECO:0000313" key="2">
    <source>
        <dbReference type="Proteomes" id="UP000821865"/>
    </source>
</evidence>
<gene>
    <name evidence="1" type="ORF">HPB49_019627</name>
</gene>
<evidence type="ECO:0000313" key="1">
    <source>
        <dbReference type="EMBL" id="KAH7980846.1"/>
    </source>
</evidence>
<reference evidence="1" key="1">
    <citation type="submission" date="2020-05" db="EMBL/GenBank/DDBJ databases">
        <title>Large-scale comparative analyses of tick genomes elucidate their genetic diversity and vector capacities.</title>
        <authorList>
            <person name="Jia N."/>
            <person name="Wang J."/>
            <person name="Shi W."/>
            <person name="Du L."/>
            <person name="Sun Y."/>
            <person name="Zhan W."/>
            <person name="Jiang J."/>
            <person name="Wang Q."/>
            <person name="Zhang B."/>
            <person name="Ji P."/>
            <person name="Sakyi L.B."/>
            <person name="Cui X."/>
            <person name="Yuan T."/>
            <person name="Jiang B."/>
            <person name="Yang W."/>
            <person name="Lam T.T.-Y."/>
            <person name="Chang Q."/>
            <person name="Ding S."/>
            <person name="Wang X."/>
            <person name="Zhu J."/>
            <person name="Ruan X."/>
            <person name="Zhao L."/>
            <person name="Wei J."/>
            <person name="Que T."/>
            <person name="Du C."/>
            <person name="Cheng J."/>
            <person name="Dai P."/>
            <person name="Han X."/>
            <person name="Huang E."/>
            <person name="Gao Y."/>
            <person name="Liu J."/>
            <person name="Shao H."/>
            <person name="Ye R."/>
            <person name="Li L."/>
            <person name="Wei W."/>
            <person name="Wang X."/>
            <person name="Wang C."/>
            <person name="Yang T."/>
            <person name="Huo Q."/>
            <person name="Li W."/>
            <person name="Guo W."/>
            <person name="Chen H."/>
            <person name="Zhou L."/>
            <person name="Ni X."/>
            <person name="Tian J."/>
            <person name="Zhou Y."/>
            <person name="Sheng Y."/>
            <person name="Liu T."/>
            <person name="Pan Y."/>
            <person name="Xia L."/>
            <person name="Li J."/>
            <person name="Zhao F."/>
            <person name="Cao W."/>
        </authorList>
    </citation>
    <scope>NUCLEOTIDE SEQUENCE</scope>
    <source>
        <strain evidence="1">Dsil-2018</strain>
    </source>
</reference>